<evidence type="ECO:0000256" key="1">
    <source>
        <dbReference type="ARBA" id="ARBA00010638"/>
    </source>
</evidence>
<dbReference type="PANTHER" id="PTHR23407:SF1">
    <property type="entry name" value="5-FORMYLTETRAHYDROFOLATE CYCLO-LIGASE"/>
    <property type="match status" value="1"/>
</dbReference>
<keyword evidence="5" id="KW-0460">Magnesium</keyword>
<keyword evidence="3 4" id="KW-0067">ATP-binding</keyword>
<keyword evidence="6" id="KW-0436">Ligase</keyword>
<evidence type="ECO:0000313" key="6">
    <source>
        <dbReference type="EMBL" id="SHK14707.1"/>
    </source>
</evidence>
<dbReference type="GO" id="GO:0009396">
    <property type="term" value="P:folic acid-containing compound biosynthetic process"/>
    <property type="evidence" value="ECO:0007669"/>
    <property type="project" value="TreeGrafter"/>
</dbReference>
<protein>
    <recommendedName>
        <fullName evidence="5">5-formyltetrahydrofolate cyclo-ligase</fullName>
        <ecNumber evidence="5">6.3.3.2</ecNumber>
    </recommendedName>
</protein>
<dbReference type="EMBL" id="LT670846">
    <property type="protein sequence ID" value="SHK14707.1"/>
    <property type="molecule type" value="Genomic_DNA"/>
</dbReference>
<gene>
    <name evidence="6" type="ORF">SAMN05444391_0061</name>
</gene>
<feature type="binding site" evidence="4">
    <location>
        <begin position="133"/>
        <end position="141"/>
    </location>
    <ligand>
        <name>ATP</name>
        <dbReference type="ChEBI" id="CHEBI:30616"/>
    </ligand>
</feature>
<evidence type="ECO:0000313" key="7">
    <source>
        <dbReference type="Proteomes" id="UP000189810"/>
    </source>
</evidence>
<evidence type="ECO:0000256" key="4">
    <source>
        <dbReference type="PIRSR" id="PIRSR006806-1"/>
    </source>
</evidence>
<dbReference type="GO" id="GO:0046872">
    <property type="term" value="F:metal ion binding"/>
    <property type="evidence" value="ECO:0007669"/>
    <property type="project" value="UniProtKB-KW"/>
</dbReference>
<reference evidence="6 7" key="1">
    <citation type="submission" date="2016-11" db="EMBL/GenBank/DDBJ databases">
        <authorList>
            <person name="Jaros S."/>
            <person name="Januszkiewicz K."/>
            <person name="Wedrychowicz H."/>
        </authorList>
    </citation>
    <scope>NUCLEOTIDE SEQUENCE [LARGE SCALE GENOMIC DNA]</scope>
    <source>
        <strain evidence="6 7">DSM 19557</strain>
    </source>
</reference>
<keyword evidence="2 4" id="KW-0547">Nucleotide-binding</keyword>
<dbReference type="InterPro" id="IPR024185">
    <property type="entry name" value="FTHF_cligase-like_sf"/>
</dbReference>
<evidence type="ECO:0000256" key="3">
    <source>
        <dbReference type="ARBA" id="ARBA00022840"/>
    </source>
</evidence>
<dbReference type="Pfam" id="PF01812">
    <property type="entry name" value="5-FTHF_cyc-lig"/>
    <property type="match status" value="1"/>
</dbReference>
<dbReference type="SUPFAM" id="SSF100950">
    <property type="entry name" value="NagB/RpiA/CoA transferase-like"/>
    <property type="match status" value="1"/>
</dbReference>
<dbReference type="EC" id="6.3.3.2" evidence="5"/>
<sequence length="188" mass="21855">MSLSEKKSIRSLLLEKRKSLDKDLYSYLSAKVVDNCLRFIETKRPRTVLLFWPIAGEPDIRPLFDHLLQREDLTLTLPKVEDDDLSLYAIKSLEDLQVGKYKVMEPINGLRIEPQQVDLAFVPGLAFDLKGYRLGFGKGFYDKLLPRIRGEKVGVCFSFQVLEELPRDTWDVPVDYILTEDYIKEVER</sequence>
<dbReference type="GO" id="GO:0005524">
    <property type="term" value="F:ATP binding"/>
    <property type="evidence" value="ECO:0007669"/>
    <property type="project" value="UniProtKB-KW"/>
</dbReference>
<dbReference type="RefSeq" id="WP_079653274.1">
    <property type="nucleotide sequence ID" value="NZ_LT670846.1"/>
</dbReference>
<dbReference type="GO" id="GO:0035999">
    <property type="term" value="P:tetrahydrofolate interconversion"/>
    <property type="evidence" value="ECO:0007669"/>
    <property type="project" value="TreeGrafter"/>
</dbReference>
<name>A0A1M6Q3M4_9AQUI</name>
<dbReference type="InterPro" id="IPR002698">
    <property type="entry name" value="FTHF_cligase"/>
</dbReference>
<dbReference type="Gene3D" id="3.40.50.10420">
    <property type="entry name" value="NagB/RpiA/CoA transferase-like"/>
    <property type="match status" value="1"/>
</dbReference>
<dbReference type="AlphaFoldDB" id="A0A1M6Q3M4"/>
<comment type="similarity">
    <text evidence="1 5">Belongs to the 5-formyltetrahydrofolate cyclo-ligase family.</text>
</comment>
<keyword evidence="5" id="KW-0479">Metal-binding</keyword>
<dbReference type="PIRSF" id="PIRSF006806">
    <property type="entry name" value="FTHF_cligase"/>
    <property type="match status" value="1"/>
</dbReference>
<evidence type="ECO:0000256" key="2">
    <source>
        <dbReference type="ARBA" id="ARBA00022741"/>
    </source>
</evidence>
<proteinExistence type="inferred from homology"/>
<feature type="binding site" evidence="4">
    <location>
        <position position="57"/>
    </location>
    <ligand>
        <name>substrate</name>
    </ligand>
</feature>
<dbReference type="InterPro" id="IPR037171">
    <property type="entry name" value="NagB/RpiA_transferase-like"/>
</dbReference>
<dbReference type="GO" id="GO:0030272">
    <property type="term" value="F:5-formyltetrahydrofolate cyclo-ligase activity"/>
    <property type="evidence" value="ECO:0007669"/>
    <property type="project" value="UniProtKB-EC"/>
</dbReference>
<dbReference type="Proteomes" id="UP000189810">
    <property type="component" value="Chromosome I"/>
</dbReference>
<evidence type="ECO:0000256" key="5">
    <source>
        <dbReference type="RuleBase" id="RU361279"/>
    </source>
</evidence>
<keyword evidence="7" id="KW-1185">Reference proteome</keyword>
<dbReference type="OrthoDB" id="9801938at2"/>
<accession>A0A1M6Q3M4</accession>
<feature type="binding site" evidence="4">
    <location>
        <begin position="6"/>
        <end position="10"/>
    </location>
    <ligand>
        <name>ATP</name>
        <dbReference type="ChEBI" id="CHEBI:30616"/>
    </ligand>
</feature>
<dbReference type="NCBIfam" id="TIGR02727">
    <property type="entry name" value="MTHFS_bact"/>
    <property type="match status" value="1"/>
</dbReference>
<comment type="catalytic activity">
    <reaction evidence="5">
        <text>(6S)-5-formyl-5,6,7,8-tetrahydrofolate + ATP = (6R)-5,10-methenyltetrahydrofolate + ADP + phosphate</text>
        <dbReference type="Rhea" id="RHEA:10488"/>
        <dbReference type="ChEBI" id="CHEBI:30616"/>
        <dbReference type="ChEBI" id="CHEBI:43474"/>
        <dbReference type="ChEBI" id="CHEBI:57455"/>
        <dbReference type="ChEBI" id="CHEBI:57457"/>
        <dbReference type="ChEBI" id="CHEBI:456216"/>
        <dbReference type="EC" id="6.3.3.2"/>
    </reaction>
</comment>
<dbReference type="PANTHER" id="PTHR23407">
    <property type="entry name" value="ATPASE INHIBITOR/5-FORMYLTETRAHYDROFOLATE CYCLO-LIGASE"/>
    <property type="match status" value="1"/>
</dbReference>
<dbReference type="STRING" id="381751.SAMN05444391_0061"/>
<comment type="cofactor">
    <cofactor evidence="5">
        <name>Mg(2+)</name>
        <dbReference type="ChEBI" id="CHEBI:18420"/>
    </cofactor>
</comment>
<organism evidence="6 7">
    <name type="scientific">Thermocrinis minervae</name>
    <dbReference type="NCBI Taxonomy" id="381751"/>
    <lineage>
        <taxon>Bacteria</taxon>
        <taxon>Pseudomonadati</taxon>
        <taxon>Aquificota</taxon>
        <taxon>Aquificia</taxon>
        <taxon>Aquificales</taxon>
        <taxon>Aquificaceae</taxon>
        <taxon>Thermocrinis</taxon>
    </lineage>
</organism>